<dbReference type="PANTHER" id="PTHR11358">
    <property type="entry name" value="ARGINASE/AGMATINASE"/>
    <property type="match status" value="1"/>
</dbReference>
<dbReference type="AlphaFoldDB" id="A0A1M4UJA8"/>
<organism evidence="6 7">
    <name type="scientific">Microbulbifer donghaiensis</name>
    <dbReference type="NCBI Taxonomy" id="494016"/>
    <lineage>
        <taxon>Bacteria</taxon>
        <taxon>Pseudomonadati</taxon>
        <taxon>Pseudomonadota</taxon>
        <taxon>Gammaproteobacteria</taxon>
        <taxon>Cellvibrionales</taxon>
        <taxon>Microbulbiferaceae</taxon>
        <taxon>Microbulbifer</taxon>
    </lineage>
</organism>
<evidence type="ECO:0000256" key="3">
    <source>
        <dbReference type="ARBA" id="ARBA00022801"/>
    </source>
</evidence>
<sequence>MSEFNQPIDSSRFSRESQVATMMRNVLAGPEQYDELEIGLWGCPFDLGLGARNGVRMGPAAIREASRYIRKVNPTTAINPYKLANIADIGDPEMNMMIQSQALEDIERFVAEFTGKGIVPICAGGDHTIPLPILRGMKKGGYIDGGISVLHIDAHADTLDTLGDEKICNATPFRRAVEEGLIDPTKSIQIGLRGTRFAEDDIQGSYDLGYNVITMDEYEEMGRAGVIDRIKRAIGDNPCYITIDVDGLDPICCPGTGAPEPGGIMMRDMQMILRNIRQLDVIGGDVCEVMPHRDPTGMTQLNAANLIFEITCLAAENIARKKGRI</sequence>
<feature type="binding site" evidence="4">
    <location>
        <position position="153"/>
    </location>
    <ligand>
        <name>Mn(2+)</name>
        <dbReference type="ChEBI" id="CHEBI:29035"/>
        <label>1</label>
    </ligand>
</feature>
<evidence type="ECO:0000256" key="1">
    <source>
        <dbReference type="ARBA" id="ARBA00009227"/>
    </source>
</evidence>
<dbReference type="PIRSF" id="PIRSF036979">
    <property type="entry name" value="Arginase"/>
    <property type="match status" value="1"/>
</dbReference>
<dbReference type="PRINTS" id="PR00116">
    <property type="entry name" value="ARGINASE"/>
</dbReference>
<dbReference type="EMBL" id="FQVA01000001">
    <property type="protein sequence ID" value="SHE56744.1"/>
    <property type="molecule type" value="Genomic_DNA"/>
</dbReference>
<dbReference type="OrthoDB" id="9789727at2"/>
<evidence type="ECO:0000313" key="6">
    <source>
        <dbReference type="EMBL" id="SHE56744.1"/>
    </source>
</evidence>
<evidence type="ECO:0000256" key="4">
    <source>
        <dbReference type="PIRSR" id="PIRSR036979-1"/>
    </source>
</evidence>
<dbReference type="PANTHER" id="PTHR11358:SF26">
    <property type="entry name" value="GUANIDINO ACID HYDROLASE, MITOCHONDRIAL"/>
    <property type="match status" value="1"/>
</dbReference>
<reference evidence="7" key="1">
    <citation type="submission" date="2016-11" db="EMBL/GenBank/DDBJ databases">
        <authorList>
            <person name="Varghese N."/>
            <person name="Submissions S."/>
        </authorList>
    </citation>
    <scope>NUCLEOTIDE SEQUENCE [LARGE SCALE GENOMIC DNA]</scope>
    <source>
        <strain evidence="7">CGMCC 1.7063</strain>
    </source>
</reference>
<dbReference type="InterPro" id="IPR006035">
    <property type="entry name" value="Ureohydrolase"/>
</dbReference>
<dbReference type="Proteomes" id="UP000184170">
    <property type="component" value="Unassembled WGS sequence"/>
</dbReference>
<comment type="cofactor">
    <cofactor evidence="4">
        <name>Mn(2+)</name>
        <dbReference type="ChEBI" id="CHEBI:29035"/>
    </cofactor>
    <text evidence="4">Binds 2 manganese ions per subunit.</text>
</comment>
<dbReference type="Pfam" id="PF00491">
    <property type="entry name" value="Arginase"/>
    <property type="match status" value="1"/>
</dbReference>
<feature type="binding site" evidence="4">
    <location>
        <position position="246"/>
    </location>
    <ligand>
        <name>Mn(2+)</name>
        <dbReference type="ChEBI" id="CHEBI:29035"/>
        <label>1</label>
    </ligand>
</feature>
<dbReference type="PROSITE" id="PS01053">
    <property type="entry name" value="ARGINASE_1"/>
    <property type="match status" value="1"/>
</dbReference>
<accession>A0A1M4UJA8</accession>
<gene>
    <name evidence="6" type="ORF">SAMN04487965_0177</name>
</gene>
<evidence type="ECO:0000256" key="5">
    <source>
        <dbReference type="RuleBase" id="RU003684"/>
    </source>
</evidence>
<protein>
    <submittedName>
        <fullName evidence="6">Agmatinase</fullName>
    </submittedName>
</protein>
<keyword evidence="7" id="KW-1185">Reference proteome</keyword>
<feature type="binding site" evidence="4">
    <location>
        <position position="155"/>
    </location>
    <ligand>
        <name>Mn(2+)</name>
        <dbReference type="ChEBI" id="CHEBI:29035"/>
        <label>1</label>
    </ligand>
</feature>
<feature type="binding site" evidence="4">
    <location>
        <position position="244"/>
    </location>
    <ligand>
        <name>Mn(2+)</name>
        <dbReference type="ChEBI" id="CHEBI:29035"/>
        <label>1</label>
    </ligand>
</feature>
<name>A0A1M4UJA8_9GAMM</name>
<proteinExistence type="inferred from homology"/>
<feature type="binding site" evidence="4">
    <location>
        <position position="157"/>
    </location>
    <ligand>
        <name>Mn(2+)</name>
        <dbReference type="ChEBI" id="CHEBI:29035"/>
        <label>1</label>
    </ligand>
</feature>
<evidence type="ECO:0000313" key="7">
    <source>
        <dbReference type="Proteomes" id="UP000184170"/>
    </source>
</evidence>
<dbReference type="InterPro" id="IPR020855">
    <property type="entry name" value="Ureohydrolase_Mn_BS"/>
</dbReference>
<dbReference type="STRING" id="494016.SAMN04487965_0177"/>
<comment type="similarity">
    <text evidence="1">Belongs to the arginase family. Agmatinase subfamily.</text>
</comment>
<dbReference type="RefSeq" id="WP_073274390.1">
    <property type="nucleotide sequence ID" value="NZ_FQVA01000001.1"/>
</dbReference>
<feature type="binding site" evidence="4">
    <location>
        <position position="127"/>
    </location>
    <ligand>
        <name>Mn(2+)</name>
        <dbReference type="ChEBI" id="CHEBI:29035"/>
        <label>1</label>
    </ligand>
</feature>
<dbReference type="GO" id="GO:0008783">
    <property type="term" value="F:agmatinase activity"/>
    <property type="evidence" value="ECO:0007669"/>
    <property type="project" value="TreeGrafter"/>
</dbReference>
<dbReference type="GO" id="GO:0046872">
    <property type="term" value="F:metal ion binding"/>
    <property type="evidence" value="ECO:0007669"/>
    <property type="project" value="UniProtKB-KW"/>
</dbReference>
<keyword evidence="4" id="KW-0464">Manganese</keyword>
<keyword evidence="3 5" id="KW-0378">Hydrolase</keyword>
<dbReference type="Gene3D" id="3.40.800.10">
    <property type="entry name" value="Ureohydrolase domain"/>
    <property type="match status" value="1"/>
</dbReference>
<dbReference type="GO" id="GO:0033389">
    <property type="term" value="P:putrescine biosynthetic process from arginine, via agmatine"/>
    <property type="evidence" value="ECO:0007669"/>
    <property type="project" value="TreeGrafter"/>
</dbReference>
<dbReference type="PROSITE" id="PS51409">
    <property type="entry name" value="ARGINASE_2"/>
    <property type="match status" value="1"/>
</dbReference>
<evidence type="ECO:0000256" key="2">
    <source>
        <dbReference type="ARBA" id="ARBA00022723"/>
    </source>
</evidence>
<keyword evidence="2 4" id="KW-0479">Metal-binding</keyword>
<dbReference type="SUPFAM" id="SSF52768">
    <property type="entry name" value="Arginase/deacetylase"/>
    <property type="match status" value="1"/>
</dbReference>
<dbReference type="InterPro" id="IPR023696">
    <property type="entry name" value="Ureohydrolase_dom_sf"/>
</dbReference>